<keyword evidence="5" id="KW-0190">Covalent protein-DNA linkage</keyword>
<dbReference type="GO" id="GO:0106300">
    <property type="term" value="P:protein-DNA covalent cross-linking repair"/>
    <property type="evidence" value="ECO:0007669"/>
    <property type="project" value="InterPro"/>
</dbReference>
<evidence type="ECO:0000313" key="10">
    <source>
        <dbReference type="Proteomes" id="UP000540989"/>
    </source>
</evidence>
<dbReference type="Proteomes" id="UP000540989">
    <property type="component" value="Unassembled WGS sequence"/>
</dbReference>
<dbReference type="GO" id="GO:0003697">
    <property type="term" value="F:single-stranded DNA binding"/>
    <property type="evidence" value="ECO:0007669"/>
    <property type="project" value="InterPro"/>
</dbReference>
<organism evidence="9 10">
    <name type="scientific">Granulicella aggregans</name>
    <dbReference type="NCBI Taxonomy" id="474949"/>
    <lineage>
        <taxon>Bacteria</taxon>
        <taxon>Pseudomonadati</taxon>
        <taxon>Acidobacteriota</taxon>
        <taxon>Terriglobia</taxon>
        <taxon>Terriglobales</taxon>
        <taxon>Acidobacteriaceae</taxon>
        <taxon>Granulicella</taxon>
    </lineage>
</organism>
<reference evidence="9 10" key="1">
    <citation type="submission" date="2020-08" db="EMBL/GenBank/DDBJ databases">
        <title>Genomic Encyclopedia of Type Strains, Phase IV (KMG-V): Genome sequencing to study the core and pangenomes of soil and plant-associated prokaryotes.</title>
        <authorList>
            <person name="Whitman W."/>
        </authorList>
    </citation>
    <scope>NUCLEOTIDE SEQUENCE [LARGE SCALE GENOMIC DNA]</scope>
    <source>
        <strain evidence="9 10">M8UP14</strain>
    </source>
</reference>
<dbReference type="AlphaFoldDB" id="A0A7W7ZA01"/>
<name>A0A7W7ZA01_9BACT</name>
<keyword evidence="10" id="KW-1185">Reference proteome</keyword>
<dbReference type="PANTHER" id="PTHR13604:SF0">
    <property type="entry name" value="ABASIC SITE PROCESSING PROTEIN HMCES"/>
    <property type="match status" value="1"/>
</dbReference>
<dbReference type="SUPFAM" id="SSF143081">
    <property type="entry name" value="BB1717-like"/>
    <property type="match status" value="1"/>
</dbReference>
<dbReference type="InterPro" id="IPR036590">
    <property type="entry name" value="SRAP-like"/>
</dbReference>
<keyword evidence="7" id="KW-0456">Lyase</keyword>
<evidence type="ECO:0000256" key="2">
    <source>
        <dbReference type="ARBA" id="ARBA00022670"/>
    </source>
</evidence>
<gene>
    <name evidence="9" type="ORF">HDF16_000732</name>
</gene>
<accession>A0A7W7ZA01</accession>
<evidence type="ECO:0000256" key="7">
    <source>
        <dbReference type="ARBA" id="ARBA00023239"/>
    </source>
</evidence>
<dbReference type="GO" id="GO:0016829">
    <property type="term" value="F:lyase activity"/>
    <property type="evidence" value="ECO:0007669"/>
    <property type="project" value="UniProtKB-KW"/>
</dbReference>
<evidence type="ECO:0000256" key="6">
    <source>
        <dbReference type="ARBA" id="ARBA00023125"/>
    </source>
</evidence>
<evidence type="ECO:0000256" key="1">
    <source>
        <dbReference type="ARBA" id="ARBA00008136"/>
    </source>
</evidence>
<evidence type="ECO:0000256" key="4">
    <source>
        <dbReference type="ARBA" id="ARBA00022801"/>
    </source>
</evidence>
<protein>
    <recommendedName>
        <fullName evidence="8">Abasic site processing protein</fullName>
        <ecNumber evidence="8">3.4.-.-</ecNumber>
    </recommendedName>
</protein>
<dbReference type="EC" id="3.4.-.-" evidence="8"/>
<dbReference type="EMBL" id="JACHIP010000001">
    <property type="protein sequence ID" value="MBB5056063.1"/>
    <property type="molecule type" value="Genomic_DNA"/>
</dbReference>
<dbReference type="GO" id="GO:0006508">
    <property type="term" value="P:proteolysis"/>
    <property type="evidence" value="ECO:0007669"/>
    <property type="project" value="UniProtKB-KW"/>
</dbReference>
<keyword evidence="2 8" id="KW-0645">Protease</keyword>
<keyword evidence="3" id="KW-0227">DNA damage</keyword>
<dbReference type="Gene3D" id="3.90.1680.10">
    <property type="entry name" value="SOS response associated peptidase-like"/>
    <property type="match status" value="1"/>
</dbReference>
<dbReference type="GO" id="GO:0008233">
    <property type="term" value="F:peptidase activity"/>
    <property type="evidence" value="ECO:0007669"/>
    <property type="project" value="UniProtKB-KW"/>
</dbReference>
<proteinExistence type="inferred from homology"/>
<dbReference type="InterPro" id="IPR003738">
    <property type="entry name" value="SRAP"/>
</dbReference>
<keyword evidence="6" id="KW-0238">DNA-binding</keyword>
<dbReference type="PANTHER" id="PTHR13604">
    <property type="entry name" value="DC12-RELATED"/>
    <property type="match status" value="1"/>
</dbReference>
<dbReference type="RefSeq" id="WP_184213761.1">
    <property type="nucleotide sequence ID" value="NZ_JACHIP010000001.1"/>
</dbReference>
<sequence>MCGRYYRRSDKQRIAEAFRLGKLAELPLEVAPSFNIAPTTMQPVIVADRDTGERTMRVMRWGLIPVWAKDPKAMGLSTINAKAEGLMEKPMWRTPFKKRRCLVPADGFYEWKKLDAKTKQPYAFRLKDNQPLAFGGVWEHWKALDGSLEWDTFSIITTEPNELTASVHNRMPVILKPSDYERWLDTTDLERPPVDLLRPYDADLMSAHAVDPRVGNVRNNEPGLCEAFECPPNSA</sequence>
<evidence type="ECO:0000256" key="5">
    <source>
        <dbReference type="ARBA" id="ARBA00023124"/>
    </source>
</evidence>
<keyword evidence="4 8" id="KW-0378">Hydrolase</keyword>
<comment type="similarity">
    <text evidence="1 8">Belongs to the SOS response-associated peptidase family.</text>
</comment>
<dbReference type="Pfam" id="PF02586">
    <property type="entry name" value="SRAP"/>
    <property type="match status" value="1"/>
</dbReference>
<evidence type="ECO:0000256" key="8">
    <source>
        <dbReference type="RuleBase" id="RU364100"/>
    </source>
</evidence>
<evidence type="ECO:0000256" key="3">
    <source>
        <dbReference type="ARBA" id="ARBA00022763"/>
    </source>
</evidence>
<comment type="caution">
    <text evidence="9">The sequence shown here is derived from an EMBL/GenBank/DDBJ whole genome shotgun (WGS) entry which is preliminary data.</text>
</comment>
<evidence type="ECO:0000313" key="9">
    <source>
        <dbReference type="EMBL" id="MBB5056063.1"/>
    </source>
</evidence>